<sequence>MAGIDALEQVGLVARELHRGERAGAPTKIVVARRTYRSTPDDVWDALTDPERLPRWFAPVTGDLREGGRYQVEGNAGGVVESCREPERFAVTWEFGGQVSWVEVLLTPADGGTELTLRHEAHVDPEFWEQFGPGAVGVGWDLALWGLAAHLATGEAIAKDVGEEWPTTPEGQAFVERATAGWARADAADGRETTSAEAAGQRTFGFYTGTAVPEG</sequence>
<dbReference type="CDD" id="cd08899">
    <property type="entry name" value="SRPBCC_CalC_Aha1-like_6"/>
    <property type="match status" value="1"/>
</dbReference>
<accession>A0ABX8GJC0</accession>
<dbReference type="Gene3D" id="3.30.530.20">
    <property type="match status" value="1"/>
</dbReference>
<dbReference type="EMBL" id="CP076023">
    <property type="protein sequence ID" value="QWC15962.1"/>
    <property type="molecule type" value="Genomic_DNA"/>
</dbReference>
<organism evidence="3 4">
    <name type="scientific">Cellulomonas dongxiuzhuiae</name>
    <dbReference type="NCBI Taxonomy" id="2819979"/>
    <lineage>
        <taxon>Bacteria</taxon>
        <taxon>Bacillati</taxon>
        <taxon>Actinomycetota</taxon>
        <taxon>Actinomycetes</taxon>
        <taxon>Micrococcales</taxon>
        <taxon>Cellulomonadaceae</taxon>
        <taxon>Cellulomonas</taxon>
    </lineage>
</organism>
<evidence type="ECO:0000313" key="4">
    <source>
        <dbReference type="Proteomes" id="UP000679335"/>
    </source>
</evidence>
<dbReference type="InterPro" id="IPR023393">
    <property type="entry name" value="START-like_dom_sf"/>
</dbReference>
<dbReference type="Pfam" id="PF08327">
    <property type="entry name" value="AHSA1"/>
    <property type="match status" value="1"/>
</dbReference>
<reference evidence="3 4" key="1">
    <citation type="submission" date="2021-05" db="EMBL/GenBank/DDBJ databases">
        <title>Novel species in genus Cellulomonas.</title>
        <authorList>
            <person name="Zhang G."/>
        </authorList>
    </citation>
    <scope>NUCLEOTIDE SEQUENCE [LARGE SCALE GENOMIC DNA]</scope>
    <source>
        <strain evidence="4">zg-ZUI157</strain>
    </source>
</reference>
<dbReference type="RefSeq" id="WP_208196536.1">
    <property type="nucleotide sequence ID" value="NZ_CP076023.1"/>
</dbReference>
<keyword evidence="4" id="KW-1185">Reference proteome</keyword>
<dbReference type="SUPFAM" id="SSF55961">
    <property type="entry name" value="Bet v1-like"/>
    <property type="match status" value="1"/>
</dbReference>
<dbReference type="InterPro" id="IPR013538">
    <property type="entry name" value="ASHA1/2-like_C"/>
</dbReference>
<comment type="similarity">
    <text evidence="1">Belongs to the AHA1 family.</text>
</comment>
<evidence type="ECO:0000259" key="2">
    <source>
        <dbReference type="Pfam" id="PF08327"/>
    </source>
</evidence>
<feature type="domain" description="Activator of Hsp90 ATPase homologue 1/2-like C-terminal" evidence="2">
    <location>
        <begin position="39"/>
        <end position="151"/>
    </location>
</feature>
<evidence type="ECO:0000313" key="3">
    <source>
        <dbReference type="EMBL" id="QWC15962.1"/>
    </source>
</evidence>
<evidence type="ECO:0000256" key="1">
    <source>
        <dbReference type="ARBA" id="ARBA00006817"/>
    </source>
</evidence>
<name>A0ABX8GJC0_9CELL</name>
<dbReference type="Proteomes" id="UP000679335">
    <property type="component" value="Chromosome"/>
</dbReference>
<protein>
    <submittedName>
        <fullName evidence="3">SRPBCC family protein</fullName>
    </submittedName>
</protein>
<gene>
    <name evidence="3" type="ORF">KKR89_17235</name>
</gene>
<proteinExistence type="inferred from homology"/>